<name>A0AAN5ID03_9BILA</name>
<dbReference type="AlphaFoldDB" id="A0AAN5ID03"/>
<dbReference type="Proteomes" id="UP001328107">
    <property type="component" value="Unassembled WGS sequence"/>
</dbReference>
<reference evidence="2" key="1">
    <citation type="submission" date="2022-10" db="EMBL/GenBank/DDBJ databases">
        <title>Genome assembly of Pristionchus species.</title>
        <authorList>
            <person name="Yoshida K."/>
            <person name="Sommer R.J."/>
        </authorList>
    </citation>
    <scope>NUCLEOTIDE SEQUENCE [LARGE SCALE GENOMIC DNA]</scope>
    <source>
        <strain evidence="2">RS5460</strain>
    </source>
</reference>
<protein>
    <submittedName>
        <fullName evidence="1">Uncharacterized protein</fullName>
    </submittedName>
</protein>
<feature type="non-terminal residue" evidence="1">
    <location>
        <position position="77"/>
    </location>
</feature>
<evidence type="ECO:0000313" key="2">
    <source>
        <dbReference type="Proteomes" id="UP001328107"/>
    </source>
</evidence>
<accession>A0AAN5ID03</accession>
<feature type="non-terminal residue" evidence="1">
    <location>
        <position position="1"/>
    </location>
</feature>
<evidence type="ECO:0000313" key="1">
    <source>
        <dbReference type="EMBL" id="GMR61723.1"/>
    </source>
</evidence>
<organism evidence="1 2">
    <name type="scientific">Pristionchus mayeri</name>
    <dbReference type="NCBI Taxonomy" id="1317129"/>
    <lineage>
        <taxon>Eukaryota</taxon>
        <taxon>Metazoa</taxon>
        <taxon>Ecdysozoa</taxon>
        <taxon>Nematoda</taxon>
        <taxon>Chromadorea</taxon>
        <taxon>Rhabditida</taxon>
        <taxon>Rhabditina</taxon>
        <taxon>Diplogasteromorpha</taxon>
        <taxon>Diplogasteroidea</taxon>
        <taxon>Neodiplogasteridae</taxon>
        <taxon>Pristionchus</taxon>
    </lineage>
</organism>
<sequence length="77" mass="8591">DGTKTPPYSRSTLPVRGISRYTTAFRYPSFLIPNFAIEVRERGLSVVCQLDSLLLRIMVMRGQDGLVSTTEACGMIH</sequence>
<comment type="caution">
    <text evidence="1">The sequence shown here is derived from an EMBL/GenBank/DDBJ whole genome shotgun (WGS) entry which is preliminary data.</text>
</comment>
<keyword evidence="2" id="KW-1185">Reference proteome</keyword>
<proteinExistence type="predicted"/>
<dbReference type="EMBL" id="BTRK01000006">
    <property type="protein sequence ID" value="GMR61723.1"/>
    <property type="molecule type" value="Genomic_DNA"/>
</dbReference>
<gene>
    <name evidence="1" type="ORF">PMAYCL1PPCAC_31918</name>
</gene>